<dbReference type="Gene3D" id="3.30.565.10">
    <property type="entry name" value="Histidine kinase-like ATPase, C-terminal domain"/>
    <property type="match status" value="1"/>
</dbReference>
<dbReference type="OrthoDB" id="9813151at2"/>
<dbReference type="InterPro" id="IPR003661">
    <property type="entry name" value="HisK_dim/P_dom"/>
</dbReference>
<dbReference type="SMART" id="SM00304">
    <property type="entry name" value="HAMP"/>
    <property type="match status" value="1"/>
</dbReference>
<keyword evidence="11 14" id="KW-1133">Transmembrane helix</keyword>
<dbReference type="PROSITE" id="PS50109">
    <property type="entry name" value="HIS_KIN"/>
    <property type="match status" value="1"/>
</dbReference>
<dbReference type="InterPro" id="IPR003594">
    <property type="entry name" value="HATPase_dom"/>
</dbReference>
<dbReference type="SUPFAM" id="SSF55874">
    <property type="entry name" value="ATPase domain of HSP90 chaperone/DNA topoisomerase II/histidine kinase"/>
    <property type="match status" value="1"/>
</dbReference>
<comment type="subcellular location">
    <subcellularLocation>
        <location evidence="2">Cell membrane</location>
        <topology evidence="2">Multi-pass membrane protein</topology>
    </subcellularLocation>
</comment>
<feature type="domain" description="HAMP" evidence="16">
    <location>
        <begin position="183"/>
        <end position="235"/>
    </location>
</feature>
<evidence type="ECO:0000256" key="4">
    <source>
        <dbReference type="ARBA" id="ARBA00022475"/>
    </source>
</evidence>
<feature type="transmembrane region" description="Helical" evidence="14">
    <location>
        <begin position="165"/>
        <end position="185"/>
    </location>
</feature>
<comment type="catalytic activity">
    <reaction evidence="1">
        <text>ATP + protein L-histidine = ADP + protein N-phospho-L-histidine.</text>
        <dbReference type="EC" id="2.7.13.3"/>
    </reaction>
</comment>
<evidence type="ECO:0000256" key="8">
    <source>
        <dbReference type="ARBA" id="ARBA00022741"/>
    </source>
</evidence>
<feature type="domain" description="Histidine kinase" evidence="15">
    <location>
        <begin position="243"/>
        <end position="459"/>
    </location>
</feature>
<dbReference type="GO" id="GO:0000155">
    <property type="term" value="F:phosphorelay sensor kinase activity"/>
    <property type="evidence" value="ECO:0007669"/>
    <property type="project" value="InterPro"/>
</dbReference>
<dbReference type="FunFam" id="3.30.565.10:FF:000006">
    <property type="entry name" value="Sensor histidine kinase WalK"/>
    <property type="match status" value="1"/>
</dbReference>
<dbReference type="SUPFAM" id="SSF158472">
    <property type="entry name" value="HAMP domain-like"/>
    <property type="match status" value="1"/>
</dbReference>
<protein>
    <recommendedName>
        <fullName evidence="3">histidine kinase</fullName>
        <ecNumber evidence="3">2.7.13.3</ecNumber>
    </recommendedName>
</protein>
<dbReference type="CDD" id="cd06225">
    <property type="entry name" value="HAMP"/>
    <property type="match status" value="1"/>
</dbReference>
<keyword evidence="7 14" id="KW-0812">Transmembrane</keyword>
<dbReference type="InterPro" id="IPR003660">
    <property type="entry name" value="HAMP_dom"/>
</dbReference>
<dbReference type="EMBL" id="RKRF01000009">
    <property type="protein sequence ID" value="RPF53482.1"/>
    <property type="molecule type" value="Genomic_DNA"/>
</dbReference>
<dbReference type="SMART" id="SM00388">
    <property type="entry name" value="HisKA"/>
    <property type="match status" value="1"/>
</dbReference>
<dbReference type="Pfam" id="PF00512">
    <property type="entry name" value="HisKA"/>
    <property type="match status" value="1"/>
</dbReference>
<evidence type="ECO:0000256" key="3">
    <source>
        <dbReference type="ARBA" id="ARBA00012438"/>
    </source>
</evidence>
<dbReference type="Pfam" id="PF02518">
    <property type="entry name" value="HATPase_c"/>
    <property type="match status" value="1"/>
</dbReference>
<dbReference type="InterPro" id="IPR036890">
    <property type="entry name" value="HATPase_C_sf"/>
</dbReference>
<dbReference type="Gene3D" id="6.10.340.10">
    <property type="match status" value="1"/>
</dbReference>
<dbReference type="AlphaFoldDB" id="A0A3N5C290"/>
<keyword evidence="9" id="KW-0418">Kinase</keyword>
<dbReference type="InterPro" id="IPR005467">
    <property type="entry name" value="His_kinase_dom"/>
</dbReference>
<evidence type="ECO:0000256" key="10">
    <source>
        <dbReference type="ARBA" id="ARBA00022840"/>
    </source>
</evidence>
<dbReference type="EC" id="2.7.13.3" evidence="3"/>
<keyword evidence="8" id="KW-0547">Nucleotide-binding</keyword>
<reference evidence="17 18" key="1">
    <citation type="submission" date="2018-11" db="EMBL/GenBank/DDBJ databases">
        <title>Genomic Encyclopedia of Type Strains, Phase IV (KMG-IV): sequencing the most valuable type-strain genomes for metagenomic binning, comparative biology and taxonomic classification.</title>
        <authorList>
            <person name="Goeker M."/>
        </authorList>
    </citation>
    <scope>NUCLEOTIDE SEQUENCE [LARGE SCALE GENOMIC DNA]</scope>
    <source>
        <strain evidence="17 18">DSM 18090</strain>
    </source>
</reference>
<gene>
    <name evidence="17" type="ORF">EDC24_1985</name>
</gene>
<dbReference type="PRINTS" id="PR00344">
    <property type="entry name" value="BCTRLSENSOR"/>
</dbReference>
<dbReference type="SUPFAM" id="SSF47384">
    <property type="entry name" value="Homodimeric domain of signal transducing histidine kinase"/>
    <property type="match status" value="1"/>
</dbReference>
<keyword evidence="6" id="KW-0808">Transferase</keyword>
<sequence>MMNKLSIKVGLLFFIFIVLVELLLFFILYTNLANNQVDEVMDNLLARGNTHRDVLEDHYNKSTMEHVGIMESASDFVVVITDTNGNVIVNSNPVEPEIKQVIQSAVQQPISSDGEIIEEKWKTKKYIASDSLIKVDGEIKGHVLMFAETNKVKNMLLQLGNQFKIIGILTIILTIITILILSKFITSPLIKIKEATEQIYKGNKQIKLNLKRNDELGSLAKTITRISHDLDQLKTERSEFLTNISHELRTPLTYIKGYADIINRPNIKIEDTKNYSSIIKDEAEQLSILIKNLFDLAKVDQNKFAINQEWTPLCEVIQSVINRLRPAFNDKNLTIEEHCPKSLVAFIDPPRIQQVLINILDNAKKHSFEGGKITLNVSDTSNEIEILITDEGEGIPEEEIPYLFNRLYRIDKSRSRLSGGSGIGLTIAKEIVESHGGSIKIVSELGKGTSVKVNLPRGEKYV</sequence>
<dbReference type="FunFam" id="1.10.287.130:FF:000001">
    <property type="entry name" value="Two-component sensor histidine kinase"/>
    <property type="match status" value="1"/>
</dbReference>
<keyword evidence="4" id="KW-1003">Cell membrane</keyword>
<evidence type="ECO:0000313" key="17">
    <source>
        <dbReference type="EMBL" id="RPF53482.1"/>
    </source>
</evidence>
<dbReference type="CDD" id="cd00082">
    <property type="entry name" value="HisKA"/>
    <property type="match status" value="1"/>
</dbReference>
<dbReference type="PANTHER" id="PTHR45528">
    <property type="entry name" value="SENSOR HISTIDINE KINASE CPXA"/>
    <property type="match status" value="1"/>
</dbReference>
<dbReference type="InterPro" id="IPR004358">
    <property type="entry name" value="Sig_transdc_His_kin-like_C"/>
</dbReference>
<dbReference type="CDD" id="cd00075">
    <property type="entry name" value="HATPase"/>
    <property type="match status" value="1"/>
</dbReference>
<keyword evidence="12" id="KW-0902">Two-component regulatory system</keyword>
<evidence type="ECO:0000256" key="9">
    <source>
        <dbReference type="ARBA" id="ARBA00022777"/>
    </source>
</evidence>
<dbReference type="Proteomes" id="UP000276443">
    <property type="component" value="Unassembled WGS sequence"/>
</dbReference>
<evidence type="ECO:0000256" key="5">
    <source>
        <dbReference type="ARBA" id="ARBA00022553"/>
    </source>
</evidence>
<evidence type="ECO:0000256" key="1">
    <source>
        <dbReference type="ARBA" id="ARBA00000085"/>
    </source>
</evidence>
<evidence type="ECO:0000256" key="12">
    <source>
        <dbReference type="ARBA" id="ARBA00023012"/>
    </source>
</evidence>
<evidence type="ECO:0000256" key="6">
    <source>
        <dbReference type="ARBA" id="ARBA00022679"/>
    </source>
</evidence>
<dbReference type="GO" id="GO:0005886">
    <property type="term" value="C:plasma membrane"/>
    <property type="evidence" value="ECO:0007669"/>
    <property type="project" value="UniProtKB-SubCell"/>
</dbReference>
<dbReference type="InterPro" id="IPR036097">
    <property type="entry name" value="HisK_dim/P_sf"/>
</dbReference>
<evidence type="ECO:0000256" key="14">
    <source>
        <dbReference type="SAM" id="Phobius"/>
    </source>
</evidence>
<keyword evidence="18" id="KW-1185">Reference proteome</keyword>
<organism evidence="17 18">
    <name type="scientific">Aquisalibacillus elongatus</name>
    <dbReference type="NCBI Taxonomy" id="485577"/>
    <lineage>
        <taxon>Bacteria</taxon>
        <taxon>Bacillati</taxon>
        <taxon>Bacillota</taxon>
        <taxon>Bacilli</taxon>
        <taxon>Bacillales</taxon>
        <taxon>Bacillaceae</taxon>
        <taxon>Aquisalibacillus</taxon>
    </lineage>
</organism>
<evidence type="ECO:0000256" key="13">
    <source>
        <dbReference type="ARBA" id="ARBA00023136"/>
    </source>
</evidence>
<comment type="caution">
    <text evidence="17">The sequence shown here is derived from an EMBL/GenBank/DDBJ whole genome shotgun (WGS) entry which is preliminary data.</text>
</comment>
<name>A0A3N5C290_9BACI</name>
<evidence type="ECO:0000259" key="15">
    <source>
        <dbReference type="PROSITE" id="PS50109"/>
    </source>
</evidence>
<evidence type="ECO:0000256" key="7">
    <source>
        <dbReference type="ARBA" id="ARBA00022692"/>
    </source>
</evidence>
<evidence type="ECO:0000259" key="16">
    <source>
        <dbReference type="PROSITE" id="PS50885"/>
    </source>
</evidence>
<dbReference type="PROSITE" id="PS50885">
    <property type="entry name" value="HAMP"/>
    <property type="match status" value="1"/>
</dbReference>
<dbReference type="PANTHER" id="PTHR45528:SF1">
    <property type="entry name" value="SENSOR HISTIDINE KINASE CPXA"/>
    <property type="match status" value="1"/>
</dbReference>
<evidence type="ECO:0000256" key="11">
    <source>
        <dbReference type="ARBA" id="ARBA00022989"/>
    </source>
</evidence>
<proteinExistence type="predicted"/>
<evidence type="ECO:0000313" key="18">
    <source>
        <dbReference type="Proteomes" id="UP000276443"/>
    </source>
</evidence>
<dbReference type="InterPro" id="IPR050398">
    <property type="entry name" value="HssS/ArlS-like"/>
</dbReference>
<accession>A0A3N5C290</accession>
<evidence type="ECO:0000256" key="2">
    <source>
        <dbReference type="ARBA" id="ARBA00004651"/>
    </source>
</evidence>
<dbReference type="Pfam" id="PF00672">
    <property type="entry name" value="HAMP"/>
    <property type="match status" value="1"/>
</dbReference>
<feature type="transmembrane region" description="Helical" evidence="14">
    <location>
        <begin position="12"/>
        <end position="32"/>
    </location>
</feature>
<keyword evidence="13 14" id="KW-0472">Membrane</keyword>
<dbReference type="SMART" id="SM00387">
    <property type="entry name" value="HATPase_c"/>
    <property type="match status" value="1"/>
</dbReference>
<dbReference type="Gene3D" id="1.10.287.130">
    <property type="match status" value="1"/>
</dbReference>
<dbReference type="GO" id="GO:0005524">
    <property type="term" value="F:ATP binding"/>
    <property type="evidence" value="ECO:0007669"/>
    <property type="project" value="UniProtKB-KW"/>
</dbReference>
<keyword evidence="5" id="KW-0597">Phosphoprotein</keyword>
<keyword evidence="10" id="KW-0067">ATP-binding</keyword>